<accession>A0ABR4DA17</accession>
<reference evidence="6 7" key="1">
    <citation type="journal article" date="2024" name="Commun. Biol.">
        <title>Comparative genomic analysis of thermophilic fungi reveals convergent evolutionary adaptations and gene losses.</title>
        <authorList>
            <person name="Steindorff A.S."/>
            <person name="Aguilar-Pontes M.V."/>
            <person name="Robinson A.J."/>
            <person name="Andreopoulos B."/>
            <person name="LaButti K."/>
            <person name="Kuo A."/>
            <person name="Mondo S."/>
            <person name="Riley R."/>
            <person name="Otillar R."/>
            <person name="Haridas S."/>
            <person name="Lipzen A."/>
            <person name="Grimwood J."/>
            <person name="Schmutz J."/>
            <person name="Clum A."/>
            <person name="Reid I.D."/>
            <person name="Moisan M.C."/>
            <person name="Butler G."/>
            <person name="Nguyen T.T.M."/>
            <person name="Dewar K."/>
            <person name="Conant G."/>
            <person name="Drula E."/>
            <person name="Henrissat B."/>
            <person name="Hansel C."/>
            <person name="Singer S."/>
            <person name="Hutchinson M.I."/>
            <person name="de Vries R.P."/>
            <person name="Natvig D.O."/>
            <person name="Powell A.J."/>
            <person name="Tsang A."/>
            <person name="Grigoriev I.V."/>
        </authorList>
    </citation>
    <scope>NUCLEOTIDE SEQUENCE [LARGE SCALE GENOMIC DNA]</scope>
    <source>
        <strain evidence="6 7">ATCC 22073</strain>
    </source>
</reference>
<dbReference type="SUPFAM" id="SSF53474">
    <property type="entry name" value="alpha/beta-Hydrolases"/>
    <property type="match status" value="2"/>
</dbReference>
<feature type="domain" description="AB hydrolase-1" evidence="4">
    <location>
        <begin position="122"/>
        <end position="263"/>
    </location>
</feature>
<evidence type="ECO:0000259" key="4">
    <source>
        <dbReference type="Pfam" id="PF00561"/>
    </source>
</evidence>
<evidence type="ECO:0000259" key="5">
    <source>
        <dbReference type="Pfam" id="PF08386"/>
    </source>
</evidence>
<name>A0ABR4DA17_9PEZI</name>
<dbReference type="GeneID" id="98125581"/>
<gene>
    <name evidence="6" type="ORF">VTJ83DRAFT_4447</name>
</gene>
<dbReference type="InterPro" id="IPR000073">
    <property type="entry name" value="AB_hydrolase_1"/>
</dbReference>
<keyword evidence="3" id="KW-0732">Signal</keyword>
<evidence type="ECO:0000313" key="6">
    <source>
        <dbReference type="EMBL" id="KAL2267170.1"/>
    </source>
</evidence>
<proteinExistence type="inferred from homology"/>
<evidence type="ECO:0000256" key="1">
    <source>
        <dbReference type="ARBA" id="ARBA00010088"/>
    </source>
</evidence>
<comment type="similarity">
    <text evidence="1">Belongs to the peptidase S33 family.</text>
</comment>
<dbReference type="InterPro" id="IPR051601">
    <property type="entry name" value="Serine_prot/Carboxylest_S33"/>
</dbReference>
<evidence type="ECO:0000256" key="3">
    <source>
        <dbReference type="SAM" id="SignalP"/>
    </source>
</evidence>
<protein>
    <submittedName>
        <fullName evidence="6">Uncharacterized protein</fullName>
    </submittedName>
</protein>
<feature type="chain" id="PRO_5046342834" evidence="3">
    <location>
        <begin position="24"/>
        <end position="590"/>
    </location>
</feature>
<dbReference type="InterPro" id="IPR029058">
    <property type="entry name" value="AB_hydrolase_fold"/>
</dbReference>
<dbReference type="InterPro" id="IPR013595">
    <property type="entry name" value="Pept_S33_TAP-like_C"/>
</dbReference>
<dbReference type="Pfam" id="PF00561">
    <property type="entry name" value="Abhydrolase_1"/>
    <property type="match status" value="1"/>
</dbReference>
<sequence length="590" mass="64084">MRPFAQGLPSVVALALWAATTTSSPTPSAGVDCRSTPCTRLTWGSCEGRGFNTWNNTDLVCSSLEVPLDYTSTSSNKTLTLELARMPARTQPARGSIQLNFGGPGAPSRENLALLGDLLLDVSGGEFDLVVFDPRGTGNTLPFNCYGDARDDPERYIKAMLLRETGNASDASAGRLWAAGRVSADDCKKHMGETGEFVGTSFVARDIVKVAEALGGKDAGRVRFWGFSYGSVLGTVLAAMFPDRIESMVLDGLVNTHEYFNGWDTSLFDDTDAVLAGVFESCFYRANHAEEPYPCPFATEYPSPAAAQEAFLAFLDNDLRYNPIAAGPYLIEYSAVKWDVFSSLYVPPAWRFLLEDMHALMKRNVTALLEGEEDYDWSAARALGDYKRRAEEGTYVDDRTTGIRCADKLAGLRLASLEEAAPALARVHAKSRFAGELLLPFINRCAHWGMPAKEHVNPLQVGGPPLKTRNRILLIGNSYDPVTPISSAFNVSLGLKGSVVLRHNGYGHLSMIEPSLCTAKAVLEYFNNGTLPEPGTVCEPENPILPGPRWEGPGVVRRSARHGDEDASLLQAWQKAGEILMGRLGRGLLG</sequence>
<comment type="caution">
    <text evidence="6">The sequence shown here is derived from an EMBL/GenBank/DDBJ whole genome shotgun (WGS) entry which is preliminary data.</text>
</comment>
<evidence type="ECO:0000313" key="7">
    <source>
        <dbReference type="Proteomes" id="UP001600064"/>
    </source>
</evidence>
<dbReference type="PANTHER" id="PTHR43248:SF25">
    <property type="entry name" value="AB HYDROLASE-1 DOMAIN-CONTAINING PROTEIN-RELATED"/>
    <property type="match status" value="1"/>
</dbReference>
<keyword evidence="2" id="KW-0378">Hydrolase</keyword>
<feature type="signal peptide" evidence="3">
    <location>
        <begin position="1"/>
        <end position="23"/>
    </location>
</feature>
<feature type="domain" description="Peptidase S33 tripeptidyl aminopeptidase-like C-terminal" evidence="5">
    <location>
        <begin position="443"/>
        <end position="538"/>
    </location>
</feature>
<dbReference type="Pfam" id="PF08386">
    <property type="entry name" value="Abhydrolase_4"/>
    <property type="match status" value="1"/>
</dbReference>
<dbReference type="PANTHER" id="PTHR43248">
    <property type="entry name" value="2-SUCCINYL-6-HYDROXY-2,4-CYCLOHEXADIENE-1-CARBOXYLATE SYNTHASE"/>
    <property type="match status" value="1"/>
</dbReference>
<dbReference type="Proteomes" id="UP001600064">
    <property type="component" value="Unassembled WGS sequence"/>
</dbReference>
<dbReference type="Gene3D" id="3.40.50.1820">
    <property type="entry name" value="alpha/beta hydrolase"/>
    <property type="match status" value="1"/>
</dbReference>
<keyword evidence="7" id="KW-1185">Reference proteome</keyword>
<dbReference type="RefSeq" id="XP_070865897.1">
    <property type="nucleotide sequence ID" value="XM_071010937.1"/>
</dbReference>
<dbReference type="EMBL" id="JAZGUE010000004">
    <property type="protein sequence ID" value="KAL2267170.1"/>
    <property type="molecule type" value="Genomic_DNA"/>
</dbReference>
<organism evidence="6 7">
    <name type="scientific">Remersonia thermophila</name>
    <dbReference type="NCBI Taxonomy" id="72144"/>
    <lineage>
        <taxon>Eukaryota</taxon>
        <taxon>Fungi</taxon>
        <taxon>Dikarya</taxon>
        <taxon>Ascomycota</taxon>
        <taxon>Pezizomycotina</taxon>
        <taxon>Sordariomycetes</taxon>
        <taxon>Sordariomycetidae</taxon>
        <taxon>Sordariales</taxon>
        <taxon>Sordariales incertae sedis</taxon>
        <taxon>Remersonia</taxon>
    </lineage>
</organism>
<evidence type="ECO:0000256" key="2">
    <source>
        <dbReference type="ARBA" id="ARBA00022801"/>
    </source>
</evidence>